<accession>A0A830H6P7</accession>
<name>A0A830H6P7_9CHLO</name>
<dbReference type="EMBL" id="BNJQ01000001">
    <property type="protein sequence ID" value="GHP01381.1"/>
    <property type="molecule type" value="Genomic_DNA"/>
</dbReference>
<dbReference type="Proteomes" id="UP000660262">
    <property type="component" value="Unassembled WGS sequence"/>
</dbReference>
<dbReference type="AlphaFoldDB" id="A0A830H6P7"/>
<reference evidence="1" key="1">
    <citation type="submission" date="2020-10" db="EMBL/GenBank/DDBJ databases">
        <title>Unveiling of a novel bifunctional photoreceptor, Dualchrome1, isolated from a cosmopolitan green alga.</title>
        <authorList>
            <person name="Suzuki S."/>
            <person name="Kawachi M."/>
        </authorList>
    </citation>
    <scope>NUCLEOTIDE SEQUENCE</scope>
    <source>
        <strain evidence="1">NIES 2893</strain>
    </source>
</reference>
<comment type="caution">
    <text evidence="1">The sequence shown here is derived from an EMBL/GenBank/DDBJ whole genome shotgun (WGS) entry which is preliminary data.</text>
</comment>
<sequence>MNVSEWRNALLCAVLLMTMLDEELLGVVLLALLADNVPSQLFRVSYAGIPLVSEVRDIHDFSEDKLRLLCRCTHDELARISHVLLPHIIRTELGNTTTPELGLAMVLARLARDQNLVLLARTVFGTSHGRFTDITLHVMNYIANQHGHVLDIRRLAHRFALYAEAIELKAEEIIERKELTCVGREEEPTPL</sequence>
<evidence type="ECO:0000313" key="2">
    <source>
        <dbReference type="Proteomes" id="UP000660262"/>
    </source>
</evidence>
<gene>
    <name evidence="1" type="ORF">PPROV_000013700</name>
</gene>
<organism evidence="1 2">
    <name type="scientific">Pycnococcus provasolii</name>
    <dbReference type="NCBI Taxonomy" id="41880"/>
    <lineage>
        <taxon>Eukaryota</taxon>
        <taxon>Viridiplantae</taxon>
        <taxon>Chlorophyta</taxon>
        <taxon>Pseudoscourfieldiophyceae</taxon>
        <taxon>Pseudoscourfieldiales</taxon>
        <taxon>Pycnococcaceae</taxon>
        <taxon>Pycnococcus</taxon>
    </lineage>
</organism>
<protein>
    <submittedName>
        <fullName evidence="1">Uncharacterized protein</fullName>
    </submittedName>
</protein>
<proteinExistence type="predicted"/>
<keyword evidence="2" id="KW-1185">Reference proteome</keyword>
<evidence type="ECO:0000313" key="1">
    <source>
        <dbReference type="EMBL" id="GHP01381.1"/>
    </source>
</evidence>